<sequence length="101" mass="10995">MQFPGPLLVGPAQMHPNPPPDPWCVRCGYPDQGSSLMYPVLGAVTVTTTQGLVASALPPTSHVHVTTVTYNGTACRGEHKAEYCPTYFFYRDSGGRWRVAE</sequence>
<proteinExistence type="predicted"/>
<dbReference type="AlphaFoldDB" id="A0A2G5P5P7"/>
<name>A0A2G5P5P7_9MYCO</name>
<dbReference type="EMBL" id="PDCN02000037">
    <property type="protein sequence ID" value="PIB73224.1"/>
    <property type="molecule type" value="Genomic_DNA"/>
</dbReference>
<protein>
    <submittedName>
        <fullName evidence="1">Uncharacterized protein</fullName>
    </submittedName>
</protein>
<dbReference type="Proteomes" id="UP000230551">
    <property type="component" value="Unassembled WGS sequence"/>
</dbReference>
<reference evidence="1 2" key="1">
    <citation type="journal article" date="2017" name="Infect. Genet. Evol.">
        <title>The new phylogeny of the genus Mycobacterium: The old and the news.</title>
        <authorList>
            <person name="Tortoli E."/>
            <person name="Fedrizzi T."/>
            <person name="Meehan C.J."/>
            <person name="Trovato A."/>
            <person name="Grottola A."/>
            <person name="Giacobazzi E."/>
            <person name="Serpini G.F."/>
            <person name="Tagliazucchi S."/>
            <person name="Fabio A."/>
            <person name="Bettua C."/>
            <person name="Bertorelli R."/>
            <person name="Frascaro F."/>
            <person name="De Sanctis V."/>
            <person name="Pecorari M."/>
            <person name="Jousson O."/>
            <person name="Segata N."/>
            <person name="Cirillo D.M."/>
        </authorList>
    </citation>
    <scope>NUCLEOTIDE SEQUENCE [LARGE SCALE GENOMIC DNA]</scope>
    <source>
        <strain evidence="1 2">CIP1034565</strain>
    </source>
</reference>
<evidence type="ECO:0000313" key="1">
    <source>
        <dbReference type="EMBL" id="PIB73224.1"/>
    </source>
</evidence>
<evidence type="ECO:0000313" key="2">
    <source>
        <dbReference type="Proteomes" id="UP000230551"/>
    </source>
</evidence>
<dbReference type="RefSeq" id="WP_090590416.1">
    <property type="nucleotide sequence ID" value="NZ_CP104302.1"/>
</dbReference>
<organism evidence="1 2">
    <name type="scientific">Mycolicibacterium brumae</name>
    <dbReference type="NCBI Taxonomy" id="85968"/>
    <lineage>
        <taxon>Bacteria</taxon>
        <taxon>Bacillati</taxon>
        <taxon>Actinomycetota</taxon>
        <taxon>Actinomycetes</taxon>
        <taxon>Mycobacteriales</taxon>
        <taxon>Mycobacteriaceae</taxon>
        <taxon>Mycolicibacterium</taxon>
    </lineage>
</organism>
<accession>A0A2G5P5P7</accession>
<dbReference type="OrthoDB" id="4762071at2"/>
<gene>
    <name evidence="1" type="ORF">CQY22_017790</name>
</gene>
<comment type="caution">
    <text evidence="1">The sequence shown here is derived from an EMBL/GenBank/DDBJ whole genome shotgun (WGS) entry which is preliminary data.</text>
</comment>
<keyword evidence="2" id="KW-1185">Reference proteome</keyword>